<dbReference type="Proteomes" id="UP000807306">
    <property type="component" value="Unassembled WGS sequence"/>
</dbReference>
<name>A0A9P6JJM7_9AGAR</name>
<evidence type="ECO:0000313" key="2">
    <source>
        <dbReference type="EMBL" id="KAF9522994.1"/>
    </source>
</evidence>
<proteinExistence type="predicted"/>
<gene>
    <name evidence="2" type="ORF">CPB83DRAFT_899181</name>
</gene>
<feature type="transmembrane region" description="Helical" evidence="1">
    <location>
        <begin position="71"/>
        <end position="90"/>
    </location>
</feature>
<accession>A0A9P6JJM7</accession>
<keyword evidence="1" id="KW-0472">Membrane</keyword>
<comment type="caution">
    <text evidence="2">The sequence shown here is derived from an EMBL/GenBank/DDBJ whole genome shotgun (WGS) entry which is preliminary data.</text>
</comment>
<sequence length="121" mass="13070">MAQSVPNSSLAALQPPSDFTSTNIAVPARIITSNLEVSGGEHALYLEEGEPTLAYAQELLANRQVIMATNGPGWIIFMIFCWCAFLTKVLRIPIKTTILRPAGSAANDMNIQHEADQGTQV</sequence>
<reference evidence="2" key="1">
    <citation type="submission" date="2020-11" db="EMBL/GenBank/DDBJ databases">
        <authorList>
            <consortium name="DOE Joint Genome Institute"/>
            <person name="Ahrendt S."/>
            <person name="Riley R."/>
            <person name="Andreopoulos W."/>
            <person name="Labutti K."/>
            <person name="Pangilinan J."/>
            <person name="Ruiz-Duenas F.J."/>
            <person name="Barrasa J.M."/>
            <person name="Sanchez-Garcia M."/>
            <person name="Camarero S."/>
            <person name="Miyauchi S."/>
            <person name="Serrano A."/>
            <person name="Linde D."/>
            <person name="Babiker R."/>
            <person name="Drula E."/>
            <person name="Ayuso-Fernandez I."/>
            <person name="Pacheco R."/>
            <person name="Padilla G."/>
            <person name="Ferreira P."/>
            <person name="Barriuso J."/>
            <person name="Kellner H."/>
            <person name="Castanera R."/>
            <person name="Alfaro M."/>
            <person name="Ramirez L."/>
            <person name="Pisabarro A.G."/>
            <person name="Kuo A."/>
            <person name="Tritt A."/>
            <person name="Lipzen A."/>
            <person name="He G."/>
            <person name="Yan M."/>
            <person name="Ng V."/>
            <person name="Cullen D."/>
            <person name="Martin F."/>
            <person name="Rosso M.-N."/>
            <person name="Henrissat B."/>
            <person name="Hibbett D."/>
            <person name="Martinez A.T."/>
            <person name="Grigoriev I.V."/>
        </authorList>
    </citation>
    <scope>NUCLEOTIDE SEQUENCE</scope>
    <source>
        <strain evidence="2">CBS 506.95</strain>
    </source>
</reference>
<dbReference type="EMBL" id="MU157928">
    <property type="protein sequence ID" value="KAF9522994.1"/>
    <property type="molecule type" value="Genomic_DNA"/>
</dbReference>
<protein>
    <submittedName>
        <fullName evidence="2">Uncharacterized protein</fullName>
    </submittedName>
</protein>
<keyword evidence="1" id="KW-0812">Transmembrane</keyword>
<keyword evidence="1" id="KW-1133">Transmembrane helix</keyword>
<dbReference type="AlphaFoldDB" id="A0A9P6JJM7"/>
<evidence type="ECO:0000313" key="3">
    <source>
        <dbReference type="Proteomes" id="UP000807306"/>
    </source>
</evidence>
<organism evidence="2 3">
    <name type="scientific">Crepidotus variabilis</name>
    <dbReference type="NCBI Taxonomy" id="179855"/>
    <lineage>
        <taxon>Eukaryota</taxon>
        <taxon>Fungi</taxon>
        <taxon>Dikarya</taxon>
        <taxon>Basidiomycota</taxon>
        <taxon>Agaricomycotina</taxon>
        <taxon>Agaricomycetes</taxon>
        <taxon>Agaricomycetidae</taxon>
        <taxon>Agaricales</taxon>
        <taxon>Agaricineae</taxon>
        <taxon>Crepidotaceae</taxon>
        <taxon>Crepidotus</taxon>
    </lineage>
</organism>
<keyword evidence="3" id="KW-1185">Reference proteome</keyword>
<evidence type="ECO:0000256" key="1">
    <source>
        <dbReference type="SAM" id="Phobius"/>
    </source>
</evidence>